<gene>
    <name evidence="1" type="ORF">PSP31121_05102</name>
</gene>
<protein>
    <submittedName>
        <fullName evidence="1">Uncharacterized protein</fullName>
    </submittedName>
</protein>
<sequence>MQTIDAVERDTNSHLANLSREEMRRAFVAEQAERRARVIEANLTIERVMQALPGMLERSEAVLIIAAFRGGPASIAQLGPILPKMLRRSWYEIAELEVEKALEAGTTERISAMDISAAQAFHRSRIAAEANHV</sequence>
<dbReference type="Proteomes" id="UP000335538">
    <property type="component" value="Unassembled WGS sequence"/>
</dbReference>
<proteinExistence type="predicted"/>
<reference evidence="1 2" key="1">
    <citation type="submission" date="2019-08" db="EMBL/GenBank/DDBJ databases">
        <authorList>
            <person name="Peeters C."/>
        </authorList>
    </citation>
    <scope>NUCLEOTIDE SEQUENCE [LARGE SCALE GENOMIC DNA]</scope>
    <source>
        <strain evidence="1 2">LMG 31121</strain>
    </source>
</reference>
<evidence type="ECO:0000313" key="2">
    <source>
        <dbReference type="Proteomes" id="UP000335538"/>
    </source>
</evidence>
<accession>A0A5E5BIP7</accession>
<dbReference type="AlphaFoldDB" id="A0A5E5BIP7"/>
<dbReference type="RefSeq" id="WP_150811249.1">
    <property type="nucleotide sequence ID" value="NZ_CABPSR010000024.1"/>
</dbReference>
<evidence type="ECO:0000313" key="1">
    <source>
        <dbReference type="EMBL" id="VVE85146.1"/>
    </source>
</evidence>
<organism evidence="1 2">
    <name type="scientific">Pandoraea sputorum</name>
    <dbReference type="NCBI Taxonomy" id="93222"/>
    <lineage>
        <taxon>Bacteria</taxon>
        <taxon>Pseudomonadati</taxon>
        <taxon>Pseudomonadota</taxon>
        <taxon>Betaproteobacteria</taxon>
        <taxon>Burkholderiales</taxon>
        <taxon>Burkholderiaceae</taxon>
        <taxon>Pandoraea</taxon>
    </lineage>
</organism>
<name>A0A5E5BIP7_9BURK</name>
<dbReference type="EMBL" id="CABPSR010000024">
    <property type="protein sequence ID" value="VVE85146.1"/>
    <property type="molecule type" value="Genomic_DNA"/>
</dbReference>